<keyword evidence="1" id="KW-0472">Membrane</keyword>
<dbReference type="Proteomes" id="UP000241769">
    <property type="component" value="Unassembled WGS sequence"/>
</dbReference>
<dbReference type="Gene3D" id="3.40.50.720">
    <property type="entry name" value="NAD(P)-binding Rossmann-like Domain"/>
    <property type="match status" value="1"/>
</dbReference>
<dbReference type="InterPro" id="IPR011032">
    <property type="entry name" value="GroES-like_sf"/>
</dbReference>
<feature type="transmembrane region" description="Helical" evidence="1">
    <location>
        <begin position="114"/>
        <end position="132"/>
    </location>
</feature>
<evidence type="ECO:0000313" key="3">
    <source>
        <dbReference type="EMBL" id="PRP84555.1"/>
    </source>
</evidence>
<feature type="transmembrane region" description="Helical" evidence="1">
    <location>
        <begin position="306"/>
        <end position="323"/>
    </location>
</feature>
<feature type="transmembrane region" description="Helical" evidence="1">
    <location>
        <begin position="76"/>
        <end position="94"/>
    </location>
</feature>
<dbReference type="GO" id="GO:0016651">
    <property type="term" value="F:oxidoreductase activity, acting on NAD(P)H"/>
    <property type="evidence" value="ECO:0007669"/>
    <property type="project" value="InterPro"/>
</dbReference>
<evidence type="ECO:0000256" key="1">
    <source>
        <dbReference type="SAM" id="Phobius"/>
    </source>
</evidence>
<proteinExistence type="predicted"/>
<accession>A0A2P6NKQ5</accession>
<dbReference type="CDD" id="cd08249">
    <property type="entry name" value="enoyl_reductase_like"/>
    <property type="match status" value="1"/>
</dbReference>
<feature type="transmembrane region" description="Helical" evidence="1">
    <location>
        <begin position="235"/>
        <end position="253"/>
    </location>
</feature>
<dbReference type="SMART" id="SM00829">
    <property type="entry name" value="PKS_ER"/>
    <property type="match status" value="1"/>
</dbReference>
<feature type="transmembrane region" description="Helical" evidence="1">
    <location>
        <begin position="387"/>
        <end position="411"/>
    </location>
</feature>
<dbReference type="PANTHER" id="PTHR45348:SF3">
    <property type="entry name" value="ENOYL REDUCTASE (ER) DOMAIN-CONTAINING PROTEIN"/>
    <property type="match status" value="1"/>
</dbReference>
<organism evidence="3 4">
    <name type="scientific">Planoprotostelium fungivorum</name>
    <dbReference type="NCBI Taxonomy" id="1890364"/>
    <lineage>
        <taxon>Eukaryota</taxon>
        <taxon>Amoebozoa</taxon>
        <taxon>Evosea</taxon>
        <taxon>Variosea</taxon>
        <taxon>Cavosteliida</taxon>
        <taxon>Cavosteliaceae</taxon>
        <taxon>Planoprotostelium</taxon>
    </lineage>
</organism>
<dbReference type="EMBL" id="MDYQ01000061">
    <property type="protein sequence ID" value="PRP84555.1"/>
    <property type="molecule type" value="Genomic_DNA"/>
</dbReference>
<reference evidence="3 4" key="1">
    <citation type="journal article" date="2018" name="Genome Biol. Evol.">
        <title>Multiple Roots of Fruiting Body Formation in Amoebozoa.</title>
        <authorList>
            <person name="Hillmann F."/>
            <person name="Forbes G."/>
            <person name="Novohradska S."/>
            <person name="Ferling I."/>
            <person name="Riege K."/>
            <person name="Groth M."/>
            <person name="Westermann M."/>
            <person name="Marz M."/>
            <person name="Spaller T."/>
            <person name="Winckler T."/>
            <person name="Schaap P."/>
            <person name="Glockner G."/>
        </authorList>
    </citation>
    <scope>NUCLEOTIDE SEQUENCE [LARGE SCALE GENOMIC DNA]</scope>
    <source>
        <strain evidence="3 4">Jena</strain>
    </source>
</reference>
<evidence type="ECO:0000313" key="4">
    <source>
        <dbReference type="Proteomes" id="UP000241769"/>
    </source>
</evidence>
<dbReference type="InterPro" id="IPR013149">
    <property type="entry name" value="ADH-like_C"/>
</dbReference>
<dbReference type="InParanoid" id="A0A2P6NKQ5"/>
<dbReference type="Pfam" id="PF00107">
    <property type="entry name" value="ADH_zinc_N"/>
    <property type="match status" value="1"/>
</dbReference>
<dbReference type="AlphaFoldDB" id="A0A2P6NKQ5"/>
<dbReference type="PANTHER" id="PTHR45348">
    <property type="entry name" value="HYPOTHETICAL OXIDOREDUCTASE (EUROFUNG)"/>
    <property type="match status" value="1"/>
</dbReference>
<dbReference type="Gene3D" id="3.90.180.10">
    <property type="entry name" value="Medium-chain alcohol dehydrogenases, catalytic domain"/>
    <property type="match status" value="1"/>
</dbReference>
<feature type="domain" description="Enoyl reductase (ER)" evidence="2">
    <location>
        <begin position="556"/>
        <end position="902"/>
    </location>
</feature>
<protein>
    <recommendedName>
        <fullName evidence="2">Enoyl reductase (ER) domain-containing protein</fullName>
    </recommendedName>
</protein>
<sequence length="916" mass="103494">MSEEAPDGNNSSTPLSPELIQEINHHRILFRKRGLSIGGDDESMGPTNPLFHSHEQMPHFMLSPSQAEYPAYLEGLRGWAVLAIMFGHFSWLFYMPLWTTNDWIIEYTPFVTGIRGRTMLSLILLISGRLLLFPQIQSGRFERPTTTIIQKFINFSTLCFGTLLLTNLLWGAHGRKQPIIENLQTEFASDWLLVASEWVDRRSLFELPIITLRESIFFLSSIHAPSLPIPGGVSWIMPIHFWGAVSLYFLALLHLPRKQSIALPLFMMIASRIANHMISLFFTGYFFTLLYVNGTLPIRNPRIKRAYQVILAMVTFYSCLPDMEPIGFRFFNYFIMNQWWKFGNTDFDDYPSGTSNPKNYIKAVLIMLTLDEFPSLQRLFQTKFSRFIGNIYLPLYLTHGLALLWSVILWFDSWPEGQTITFHDTRWIIRGTGITLFLSSLLLAYVFKRVLMDPVDNLTNKIIAMVQDGNTSWKKVLTDVKGKRFQTREVVDGFVKVALFVPGVLLDGAQDAFYYLREVYTEARSSGMRLKERVSKLGLRTYGDESAIMSQHRSLGQLSKGSPTVTLLVDTPALSSGQILVRVEWLGVTPLSQWQHDFGLLVANYPLQSASGNAVGQVVAVGSDVRDELKIGTKVFGFSWASAAEKPGQELAVIHQVHVAKLPDNVSPIEAASVPDSFVTAWHAFTSDLKIELPIDGPHGKLEDGDEPILIWGGATSVGHYALQVLKYFGYNQVLTTASPRHHDRLRQLGATHTVDYNSPRWKEEVQTWLNGRRFRAALDCVGDEEFTVKPISQVMEAGSIVAVLLPVRLGGYGKTEGVAMETEVEFNEGVQVKGVRTHFYDKEPGPVRERLQPEVMPRLLSQGIIRPNSVRTVEGEDPPQRFERALDEIRGAKVSGEKLVISMTWPQPKETQQTS</sequence>
<dbReference type="InterPro" id="IPR047122">
    <property type="entry name" value="Trans-enoyl_RdTase-like"/>
</dbReference>
<gene>
    <name evidence="3" type="ORF">PROFUN_05890</name>
</gene>
<feature type="transmembrane region" description="Helical" evidence="1">
    <location>
        <begin position="427"/>
        <end position="447"/>
    </location>
</feature>
<dbReference type="SUPFAM" id="SSF51735">
    <property type="entry name" value="NAD(P)-binding Rossmann-fold domains"/>
    <property type="match status" value="1"/>
</dbReference>
<comment type="caution">
    <text evidence="3">The sequence shown here is derived from an EMBL/GenBank/DDBJ whole genome shotgun (WGS) entry which is preliminary data.</text>
</comment>
<keyword evidence="4" id="KW-1185">Reference proteome</keyword>
<feature type="transmembrane region" description="Helical" evidence="1">
    <location>
        <begin position="152"/>
        <end position="172"/>
    </location>
</feature>
<keyword evidence="1" id="KW-0812">Transmembrane</keyword>
<dbReference type="SUPFAM" id="SSF50129">
    <property type="entry name" value="GroES-like"/>
    <property type="match status" value="1"/>
</dbReference>
<dbReference type="OrthoDB" id="9992527at2759"/>
<name>A0A2P6NKQ5_9EUKA</name>
<dbReference type="STRING" id="1890364.A0A2P6NKQ5"/>
<dbReference type="InterPro" id="IPR020843">
    <property type="entry name" value="ER"/>
</dbReference>
<evidence type="ECO:0000259" key="2">
    <source>
        <dbReference type="SMART" id="SM00829"/>
    </source>
</evidence>
<keyword evidence="1" id="KW-1133">Transmembrane helix</keyword>
<feature type="transmembrane region" description="Helical" evidence="1">
    <location>
        <begin position="273"/>
        <end position="294"/>
    </location>
</feature>
<dbReference type="InterPro" id="IPR036291">
    <property type="entry name" value="NAD(P)-bd_dom_sf"/>
</dbReference>